<dbReference type="AlphaFoldDB" id="A0AAV9W6E4"/>
<comment type="caution">
    <text evidence="1">The sequence shown here is derived from an EMBL/GenBank/DDBJ whole genome shotgun (WGS) entry which is preliminary data.</text>
</comment>
<dbReference type="EMBL" id="JAVHJL010000005">
    <property type="protein sequence ID" value="KAK6503171.1"/>
    <property type="molecule type" value="Genomic_DNA"/>
</dbReference>
<organism evidence="1 2">
    <name type="scientific">Arthrobotrys musiformis</name>
    <dbReference type="NCBI Taxonomy" id="47236"/>
    <lineage>
        <taxon>Eukaryota</taxon>
        <taxon>Fungi</taxon>
        <taxon>Dikarya</taxon>
        <taxon>Ascomycota</taxon>
        <taxon>Pezizomycotina</taxon>
        <taxon>Orbiliomycetes</taxon>
        <taxon>Orbiliales</taxon>
        <taxon>Orbiliaceae</taxon>
        <taxon>Arthrobotrys</taxon>
    </lineage>
</organism>
<protein>
    <submittedName>
        <fullName evidence="1">Uncharacterized protein</fullName>
    </submittedName>
</protein>
<gene>
    <name evidence="1" type="ORF">TWF481_008204</name>
</gene>
<evidence type="ECO:0000313" key="2">
    <source>
        <dbReference type="Proteomes" id="UP001370758"/>
    </source>
</evidence>
<keyword evidence="2" id="KW-1185">Reference proteome</keyword>
<sequence length="189" mass="20888">MGIGTDDLLVDGMVYYKNQNMDRNGNLTRDRRRNSAPLAGSLGHGSLGVCTCSLGGIMTIWLSEKDARLSSVCLFGTQGPLEQDASPRNQRQVTFRSRILWMAVLCRRLSDNAIRYKESDEKAQRKGPIDREFVIIQQVCGLEGLRGKEERNDDASGRLKDDEVISSLPSTAQANFPGQGKAALITRAR</sequence>
<accession>A0AAV9W6E4</accession>
<evidence type="ECO:0000313" key="1">
    <source>
        <dbReference type="EMBL" id="KAK6503171.1"/>
    </source>
</evidence>
<dbReference type="Proteomes" id="UP001370758">
    <property type="component" value="Unassembled WGS sequence"/>
</dbReference>
<reference evidence="1 2" key="1">
    <citation type="submission" date="2023-08" db="EMBL/GenBank/DDBJ databases">
        <authorList>
            <person name="Palmer J.M."/>
        </authorList>
    </citation>
    <scope>NUCLEOTIDE SEQUENCE [LARGE SCALE GENOMIC DNA]</scope>
    <source>
        <strain evidence="1 2">TWF481</strain>
    </source>
</reference>
<name>A0AAV9W6E4_9PEZI</name>
<proteinExistence type="predicted"/>